<dbReference type="EMBL" id="MOBU01000006">
    <property type="protein sequence ID" value="RON69393.1"/>
    <property type="molecule type" value="Genomic_DNA"/>
</dbReference>
<gene>
    <name evidence="2" type="ORF">BK671_08135</name>
</gene>
<accession>A0A423LMA9</accession>
<sequence>MTLKLAFAAVLRVLRNRKGLSQEGLSEAGTRTYFAKIEKGESGITLDKLDLLSKALGTSPLTLLALTLAIRENEPLESILSRLNAELSEHQQTGLLEVLKAQLKDDALVVRKPGKPVDETRLDQVRLLKTEGLTQKQIAEKLGLPKQTVHDLWHRKSDA</sequence>
<dbReference type="Proteomes" id="UP000285757">
    <property type="component" value="Unassembled WGS sequence"/>
</dbReference>
<dbReference type="SMART" id="SM00530">
    <property type="entry name" value="HTH_XRE"/>
    <property type="match status" value="1"/>
</dbReference>
<dbReference type="InterPro" id="IPR036388">
    <property type="entry name" value="WH-like_DNA-bd_sf"/>
</dbReference>
<dbReference type="InterPro" id="IPR001387">
    <property type="entry name" value="Cro/C1-type_HTH"/>
</dbReference>
<dbReference type="RefSeq" id="WP_060405758.1">
    <property type="nucleotide sequence ID" value="NZ_MOBU01000006.1"/>
</dbReference>
<name>A0A423LMA9_PSEFL</name>
<evidence type="ECO:0000313" key="3">
    <source>
        <dbReference type="Proteomes" id="UP000285757"/>
    </source>
</evidence>
<reference evidence="2 3" key="1">
    <citation type="submission" date="2016-10" db="EMBL/GenBank/DDBJ databases">
        <title>Comparative genome analysis of multiple Pseudomonas spp. focuses on biocontrol and plant growth promoting traits.</title>
        <authorList>
            <person name="Tao X.-Y."/>
            <person name="Taylor C.G."/>
        </authorList>
    </citation>
    <scope>NUCLEOTIDE SEQUENCE [LARGE SCALE GENOMIC DNA]</scope>
    <source>
        <strain evidence="2 3">24D3</strain>
    </source>
</reference>
<dbReference type="CDD" id="cd00093">
    <property type="entry name" value="HTH_XRE"/>
    <property type="match status" value="1"/>
</dbReference>
<dbReference type="Gene3D" id="1.10.10.10">
    <property type="entry name" value="Winged helix-like DNA-binding domain superfamily/Winged helix DNA-binding domain"/>
    <property type="match status" value="1"/>
</dbReference>
<dbReference type="Pfam" id="PF13384">
    <property type="entry name" value="HTH_23"/>
    <property type="match status" value="1"/>
</dbReference>
<dbReference type="GO" id="GO:0003677">
    <property type="term" value="F:DNA binding"/>
    <property type="evidence" value="ECO:0007669"/>
    <property type="project" value="InterPro"/>
</dbReference>
<organism evidence="2 3">
    <name type="scientific">Pseudomonas fluorescens</name>
    <dbReference type="NCBI Taxonomy" id="294"/>
    <lineage>
        <taxon>Bacteria</taxon>
        <taxon>Pseudomonadati</taxon>
        <taxon>Pseudomonadota</taxon>
        <taxon>Gammaproteobacteria</taxon>
        <taxon>Pseudomonadales</taxon>
        <taxon>Pseudomonadaceae</taxon>
        <taxon>Pseudomonas</taxon>
    </lineage>
</organism>
<dbReference type="InterPro" id="IPR010982">
    <property type="entry name" value="Lambda_DNA-bd_dom_sf"/>
</dbReference>
<comment type="caution">
    <text evidence="2">The sequence shown here is derived from an EMBL/GenBank/DDBJ whole genome shotgun (WGS) entry which is preliminary data.</text>
</comment>
<dbReference type="PROSITE" id="PS50943">
    <property type="entry name" value="HTH_CROC1"/>
    <property type="match status" value="1"/>
</dbReference>
<dbReference type="Pfam" id="PF01381">
    <property type="entry name" value="HTH_3"/>
    <property type="match status" value="1"/>
</dbReference>
<dbReference type="Gene3D" id="1.10.260.40">
    <property type="entry name" value="lambda repressor-like DNA-binding domains"/>
    <property type="match status" value="1"/>
</dbReference>
<dbReference type="SUPFAM" id="SSF47413">
    <property type="entry name" value="lambda repressor-like DNA-binding domains"/>
    <property type="match status" value="1"/>
</dbReference>
<protein>
    <recommendedName>
        <fullName evidence="1">HTH cro/C1-type domain-containing protein</fullName>
    </recommendedName>
</protein>
<evidence type="ECO:0000259" key="1">
    <source>
        <dbReference type="PROSITE" id="PS50943"/>
    </source>
</evidence>
<proteinExistence type="predicted"/>
<dbReference type="AlphaFoldDB" id="A0A423LMA9"/>
<feature type="domain" description="HTH cro/C1-type" evidence="1">
    <location>
        <begin position="11"/>
        <end position="63"/>
    </location>
</feature>
<evidence type="ECO:0000313" key="2">
    <source>
        <dbReference type="EMBL" id="RON69393.1"/>
    </source>
</evidence>